<dbReference type="GO" id="GO:0009034">
    <property type="term" value="F:tryptophanase activity"/>
    <property type="evidence" value="ECO:0007669"/>
    <property type="project" value="UniProtKB-EC"/>
</dbReference>
<dbReference type="Gene3D" id="3.40.640.10">
    <property type="entry name" value="Type I PLP-dependent aspartate aminotransferase-like (Major domain)"/>
    <property type="match status" value="1"/>
</dbReference>
<dbReference type="AlphaFoldDB" id="A0A7V5Y0F2"/>
<evidence type="ECO:0000256" key="1">
    <source>
        <dbReference type="ARBA" id="ARBA00001933"/>
    </source>
</evidence>
<evidence type="ECO:0000313" key="7">
    <source>
        <dbReference type="EMBL" id="HHR48925.1"/>
    </source>
</evidence>
<dbReference type="PANTHER" id="PTHR32325:SF4">
    <property type="entry name" value="TRYPTOPHANASE"/>
    <property type="match status" value="1"/>
</dbReference>
<dbReference type="EC" id="4.1.99.1" evidence="7"/>
<evidence type="ECO:0000256" key="2">
    <source>
        <dbReference type="ARBA" id="ARBA00009721"/>
    </source>
</evidence>
<gene>
    <name evidence="7" type="ORF">ENV79_04730</name>
</gene>
<reference evidence="7" key="1">
    <citation type="journal article" date="2020" name="mSystems">
        <title>Genome- and Community-Level Interaction Insights into Carbon Utilization and Element Cycling Functions of Hydrothermarchaeota in Hydrothermal Sediment.</title>
        <authorList>
            <person name="Zhou Z."/>
            <person name="Liu Y."/>
            <person name="Xu W."/>
            <person name="Pan J."/>
            <person name="Luo Z.H."/>
            <person name="Li M."/>
        </authorList>
    </citation>
    <scope>NUCLEOTIDE SEQUENCE [LARGE SCALE GENOMIC DNA]</scope>
    <source>
        <strain evidence="7">SpSt-791</strain>
    </source>
</reference>
<dbReference type="InterPro" id="IPR015422">
    <property type="entry name" value="PyrdxlP-dep_Trfase_small"/>
</dbReference>
<evidence type="ECO:0000256" key="3">
    <source>
        <dbReference type="ARBA" id="ARBA00022898"/>
    </source>
</evidence>
<dbReference type="NCBIfam" id="NF009709">
    <property type="entry name" value="PRK13238.1"/>
    <property type="match status" value="1"/>
</dbReference>
<protein>
    <submittedName>
        <fullName evidence="7">Tryptophanase</fullName>
        <ecNumber evidence="7">4.1.99.1</ecNumber>
    </submittedName>
</protein>
<sequence>MILKLYNGKELPIDMFKTRVVQRITLPNVSQRLKAIEEAGYNTFQLKTKDVFLDMLTDSGVNAMSQEQWAGWITTDDAYAGSMTFYKFAEVVEEILGYKYVMNVHQGRAAEHLLAKVFIKPGMIVATNYHFTTTKAHIELAGAECVEIYVDEALNTKSNFLFKGNMDPEKLKSLIKKYGRERIAYVRMEATTNLLGGQPFSMENLKEIRKICDENKLLLVLDGSLVAENAYLIKKREKGYENKSVAQIVKEICSIPDLFYLSGRKNTCVRGGFIATNRKDLFEMLQPWLPVYEGFFTYGGMSMREIGAMAVGLKEMVEEDVAGCAIEQIKYFVEKLDELGIPVVTPPGGLACHLDAEKFLPHIPKNEYIAGALTAALYLASGVRAMERGTISMDRDKEGKEVFADLELTRIALPRRVFNLSHIEYTIDRILWLYKHRELIKGLKFVYEPPVLRFFLGKLEPIGNWGKDLCEAFRKDFGDEL</sequence>
<evidence type="ECO:0000256" key="5">
    <source>
        <dbReference type="PIRSR" id="PIRSR611166-50"/>
    </source>
</evidence>
<name>A0A7V5Y0F2_UNCW3</name>
<dbReference type="EMBL" id="DTHS01000029">
    <property type="protein sequence ID" value="HHR48925.1"/>
    <property type="molecule type" value="Genomic_DNA"/>
</dbReference>
<keyword evidence="4 7" id="KW-0456">Lyase</keyword>
<dbReference type="InterPro" id="IPR015424">
    <property type="entry name" value="PyrdxlP-dep_Trfase"/>
</dbReference>
<dbReference type="PANTHER" id="PTHR32325">
    <property type="entry name" value="BETA-ELIMINATING LYASE-LIKE PROTEIN-RELATED"/>
    <property type="match status" value="1"/>
</dbReference>
<comment type="caution">
    <text evidence="7">The sequence shown here is derived from an EMBL/GenBank/DDBJ whole genome shotgun (WGS) entry which is preliminary data.</text>
</comment>
<comment type="cofactor">
    <cofactor evidence="1 5">
        <name>pyridoxal 5'-phosphate</name>
        <dbReference type="ChEBI" id="CHEBI:597326"/>
    </cofactor>
</comment>
<dbReference type="Pfam" id="PF01212">
    <property type="entry name" value="Beta_elim_lyase"/>
    <property type="match status" value="1"/>
</dbReference>
<dbReference type="SUPFAM" id="SSF53383">
    <property type="entry name" value="PLP-dependent transferases"/>
    <property type="match status" value="1"/>
</dbReference>
<keyword evidence="3 5" id="KW-0663">Pyridoxal phosphate</keyword>
<dbReference type="InterPro" id="IPR011166">
    <property type="entry name" value="Beta-eliminating_lyase"/>
</dbReference>
<dbReference type="InterPro" id="IPR015421">
    <property type="entry name" value="PyrdxlP-dep_Trfase_major"/>
</dbReference>
<dbReference type="PIRSF" id="PIRSF001386">
    <property type="entry name" value="Trpase"/>
    <property type="match status" value="1"/>
</dbReference>
<accession>A0A7V5Y0F2</accession>
<organism evidence="7">
    <name type="scientific">candidate division WOR-3 bacterium</name>
    <dbReference type="NCBI Taxonomy" id="2052148"/>
    <lineage>
        <taxon>Bacteria</taxon>
        <taxon>Bacteria division WOR-3</taxon>
    </lineage>
</organism>
<dbReference type="InterPro" id="IPR001597">
    <property type="entry name" value="ArAA_b-elim_lyase/Thr_aldolase"/>
</dbReference>
<evidence type="ECO:0000256" key="4">
    <source>
        <dbReference type="ARBA" id="ARBA00023239"/>
    </source>
</evidence>
<evidence type="ECO:0000259" key="6">
    <source>
        <dbReference type="Pfam" id="PF01212"/>
    </source>
</evidence>
<comment type="similarity">
    <text evidence="2">Belongs to the beta-eliminating lyase family.</text>
</comment>
<proteinExistence type="inferred from homology"/>
<feature type="domain" description="Aromatic amino acid beta-eliminating lyase/threonine aldolase" evidence="6">
    <location>
        <begin position="54"/>
        <end position="425"/>
    </location>
</feature>
<feature type="modified residue" description="N6-(pyridoxal phosphate)lysine" evidence="5">
    <location>
        <position position="265"/>
    </location>
</feature>
<dbReference type="Gene3D" id="3.90.1150.10">
    <property type="entry name" value="Aspartate Aminotransferase, domain 1"/>
    <property type="match status" value="1"/>
</dbReference>